<dbReference type="RefSeq" id="WP_154424514.1">
    <property type="nucleotide sequence ID" value="NZ_VUNN01000003.1"/>
</dbReference>
<dbReference type="EMBL" id="VUNN01000003">
    <property type="protein sequence ID" value="MSU05610.1"/>
    <property type="molecule type" value="Genomic_DNA"/>
</dbReference>
<proteinExistence type="predicted"/>
<sequence length="79" mass="9197">MVDKIYSELVNVGESEFSYNSEGYVIQKCRNFLLLWACSDTPMTIYEYELKGEFSVEELKSFLAHKLFDDKSILDILKA</sequence>
<organism evidence="1 2">
    <name type="scientific">Bullifex porci</name>
    <dbReference type="NCBI Taxonomy" id="2606638"/>
    <lineage>
        <taxon>Bacteria</taxon>
        <taxon>Pseudomonadati</taxon>
        <taxon>Spirochaetota</taxon>
        <taxon>Spirochaetia</taxon>
        <taxon>Spirochaetales</taxon>
        <taxon>Spirochaetaceae</taxon>
        <taxon>Bullifex</taxon>
    </lineage>
</organism>
<dbReference type="Proteomes" id="UP000460549">
    <property type="component" value="Unassembled WGS sequence"/>
</dbReference>
<name>A0A7X2PB05_9SPIO</name>
<evidence type="ECO:0000313" key="1">
    <source>
        <dbReference type="EMBL" id="MSU05610.1"/>
    </source>
</evidence>
<gene>
    <name evidence="1" type="ORF">FYJ80_02280</name>
</gene>
<comment type="caution">
    <text evidence="1">The sequence shown here is derived from an EMBL/GenBank/DDBJ whole genome shotgun (WGS) entry which is preliminary data.</text>
</comment>
<evidence type="ECO:0000313" key="2">
    <source>
        <dbReference type="Proteomes" id="UP000460549"/>
    </source>
</evidence>
<keyword evidence="2" id="KW-1185">Reference proteome</keyword>
<reference evidence="1 2" key="1">
    <citation type="submission" date="2019-08" db="EMBL/GenBank/DDBJ databases">
        <title>In-depth cultivation of the pig gut microbiome towards novel bacterial diversity and tailored functional studies.</title>
        <authorList>
            <person name="Wylensek D."/>
            <person name="Hitch T.C.A."/>
            <person name="Clavel T."/>
        </authorList>
    </citation>
    <scope>NUCLEOTIDE SEQUENCE [LARGE SCALE GENOMIC DNA]</scope>
    <source>
        <strain evidence="1 2">NM-380-WT-3C1</strain>
    </source>
</reference>
<protein>
    <submittedName>
        <fullName evidence="1">Uncharacterized protein</fullName>
    </submittedName>
</protein>
<dbReference type="AlphaFoldDB" id="A0A7X2PB05"/>
<accession>A0A7X2PB05</accession>